<evidence type="ECO:0000313" key="1">
    <source>
        <dbReference type="EMBL" id="QOX89531.1"/>
    </source>
</evidence>
<sequence length="34" mass="3787">MEVDLLKEGLVNTLLDVQSFDLEAVNSLKTILII</sequence>
<name>A0A7S7FZU4_9MOLU</name>
<organism evidence="1">
    <name type="scientific">Candidatus Phytoplasma australasiaticum subsp. australasiaticum</name>
    <dbReference type="NCBI Taxonomy" id="2832407"/>
    <lineage>
        <taxon>Bacteria</taxon>
        <taxon>Bacillati</taxon>
        <taxon>Mycoplasmatota</taxon>
        <taxon>Mollicutes</taxon>
        <taxon>Acholeplasmatales</taxon>
        <taxon>Acholeplasmataceae</taxon>
        <taxon>Candidatus Phytoplasma</taxon>
        <taxon>16SrII (Peanut WB group)</taxon>
        <taxon>Candidatus Phytoplasma australasiaticum</taxon>
    </lineage>
</organism>
<dbReference type="EMBL" id="CP060385">
    <property type="protein sequence ID" value="QOX89531.1"/>
    <property type="molecule type" value="Genomic_DNA"/>
</dbReference>
<dbReference type="AlphaFoldDB" id="A0A7S7FZU4"/>
<dbReference type="Gene3D" id="3.40.1080.10">
    <property type="entry name" value="Glutaconate Coenzyme A-transferase"/>
    <property type="match status" value="1"/>
</dbReference>
<protein>
    <submittedName>
        <fullName evidence="1">Uncharacterized protein</fullName>
    </submittedName>
</protein>
<reference evidence="1" key="1">
    <citation type="submission" date="2020-08" db="EMBL/GenBank/DDBJ databases">
        <title>Phytoplasma sp. strain PR08 associated with Phyllody Disease of Parthenium hysterophorus.</title>
        <authorList>
            <person name="Kirdat K."/>
            <person name="Tiwarekar B."/>
            <person name="Yadav A."/>
        </authorList>
    </citation>
    <scope>NUCLEOTIDE SEQUENCE [LARGE SCALE GENOMIC DNA]</scope>
    <source>
        <strain evidence="1">PR08</strain>
    </source>
</reference>
<accession>A0A7S7FZU4</accession>
<gene>
    <name evidence="1" type="ORF">H7685_01705</name>
</gene>
<proteinExistence type="predicted"/>